<dbReference type="InterPro" id="IPR001712">
    <property type="entry name" value="T3SS_FHIPEP"/>
</dbReference>
<feature type="transmembrane region" description="Helical" evidence="7">
    <location>
        <begin position="83"/>
        <end position="103"/>
    </location>
</feature>
<dbReference type="EMBL" id="SBLC01000006">
    <property type="protein sequence ID" value="RWY43045.1"/>
    <property type="molecule type" value="Genomic_DNA"/>
</dbReference>
<feature type="transmembrane region" description="Helical" evidence="7">
    <location>
        <begin position="298"/>
        <end position="331"/>
    </location>
</feature>
<organism evidence="8 9">
    <name type="scientific">Falsigemmobacter intermedius</name>
    <dbReference type="NCBI Taxonomy" id="1553448"/>
    <lineage>
        <taxon>Bacteria</taxon>
        <taxon>Pseudomonadati</taxon>
        <taxon>Pseudomonadota</taxon>
        <taxon>Alphaproteobacteria</taxon>
        <taxon>Rhodobacterales</taxon>
        <taxon>Paracoccaceae</taxon>
        <taxon>Falsigemmobacter</taxon>
    </lineage>
</organism>
<comment type="similarity">
    <text evidence="2 7">Belongs to the FHIPEP (flagella/HR/invasion proteins export pore) family.</text>
</comment>
<keyword evidence="7" id="KW-1006">Bacterial flagellum protein export</keyword>
<dbReference type="PROSITE" id="PS00994">
    <property type="entry name" value="FHIPEP"/>
    <property type="match status" value="1"/>
</dbReference>
<feature type="transmembrane region" description="Helical" evidence="7">
    <location>
        <begin position="28"/>
        <end position="46"/>
    </location>
</feature>
<dbReference type="PIRSF" id="PIRSF005419">
    <property type="entry name" value="FlhA"/>
    <property type="match status" value="1"/>
</dbReference>
<dbReference type="PANTHER" id="PTHR30161">
    <property type="entry name" value="FLAGELLAR EXPORT PROTEIN, MEMBRANE FLHA SUBUNIT-RELATED"/>
    <property type="match status" value="1"/>
</dbReference>
<dbReference type="Gene3D" id="3.40.30.60">
    <property type="entry name" value="FHIPEP family, domain 1"/>
    <property type="match status" value="1"/>
</dbReference>
<evidence type="ECO:0000256" key="6">
    <source>
        <dbReference type="ARBA" id="ARBA00023136"/>
    </source>
</evidence>
<dbReference type="PANTHER" id="PTHR30161:SF1">
    <property type="entry name" value="FLAGELLAR BIOSYNTHESIS PROTEIN FLHA-RELATED"/>
    <property type="match status" value="1"/>
</dbReference>
<feature type="transmembrane region" description="Helical" evidence="7">
    <location>
        <begin position="257"/>
        <end position="277"/>
    </location>
</feature>
<evidence type="ECO:0000313" key="8">
    <source>
        <dbReference type="EMBL" id="RWY43045.1"/>
    </source>
</evidence>
<protein>
    <recommendedName>
        <fullName evidence="7">Flagellar biosynthesis protein FlhA</fullName>
    </recommendedName>
</protein>
<comment type="function">
    <text evidence="7">Required for formation of the rod structure of the flagellar apparatus. Together with FliI and FliH, may constitute the export apparatus of flagellin.</text>
</comment>
<dbReference type="Proteomes" id="UP000287168">
    <property type="component" value="Unassembled WGS sequence"/>
</dbReference>
<dbReference type="NCBIfam" id="TIGR01398">
    <property type="entry name" value="FlhA"/>
    <property type="match status" value="1"/>
</dbReference>
<evidence type="ECO:0000256" key="4">
    <source>
        <dbReference type="ARBA" id="ARBA00022692"/>
    </source>
</evidence>
<evidence type="ECO:0000256" key="3">
    <source>
        <dbReference type="ARBA" id="ARBA00022475"/>
    </source>
</evidence>
<dbReference type="InterPro" id="IPR042193">
    <property type="entry name" value="FHIPEP_3"/>
</dbReference>
<keyword evidence="7" id="KW-0653">Protein transport</keyword>
<keyword evidence="8" id="KW-0969">Cilium</keyword>
<evidence type="ECO:0000256" key="1">
    <source>
        <dbReference type="ARBA" id="ARBA00004651"/>
    </source>
</evidence>
<dbReference type="InterPro" id="IPR025505">
    <property type="entry name" value="FHIPEP_CS"/>
</dbReference>
<dbReference type="OrthoDB" id="9759185at2"/>
<keyword evidence="8" id="KW-0282">Flagellum</keyword>
<dbReference type="GO" id="GO:0009306">
    <property type="term" value="P:protein secretion"/>
    <property type="evidence" value="ECO:0007669"/>
    <property type="project" value="InterPro"/>
</dbReference>
<keyword evidence="3 7" id="KW-1003">Cell membrane</keyword>
<dbReference type="InterPro" id="IPR042196">
    <property type="entry name" value="FHIPEP_4"/>
</dbReference>
<dbReference type="AlphaFoldDB" id="A0A3S3UZR2"/>
<name>A0A3S3UZR2_9RHOB</name>
<feature type="transmembrane region" description="Helical" evidence="7">
    <location>
        <begin position="52"/>
        <end position="71"/>
    </location>
</feature>
<keyword evidence="4 7" id="KW-0812">Transmembrane</keyword>
<dbReference type="PRINTS" id="PR00949">
    <property type="entry name" value="TYPE3IMAPROT"/>
</dbReference>
<keyword evidence="8" id="KW-0966">Cell projection</keyword>
<evidence type="ECO:0000313" key="9">
    <source>
        <dbReference type="Proteomes" id="UP000287168"/>
    </source>
</evidence>
<dbReference type="Gene3D" id="1.10.8.540">
    <property type="entry name" value="FHIPEP family, domain 3"/>
    <property type="match status" value="1"/>
</dbReference>
<dbReference type="GO" id="GO:0044780">
    <property type="term" value="P:bacterial-type flagellum assembly"/>
    <property type="evidence" value="ECO:0007669"/>
    <property type="project" value="InterPro"/>
</dbReference>
<comment type="subcellular location">
    <subcellularLocation>
        <location evidence="1 7">Cell membrane</location>
        <topology evidence="1 7">Multi-pass membrane protein</topology>
    </subcellularLocation>
</comment>
<keyword evidence="7" id="KW-0813">Transport</keyword>
<comment type="caution">
    <text evidence="8">The sequence shown here is derived from an EMBL/GenBank/DDBJ whole genome shotgun (WGS) entry which is preliminary data.</text>
</comment>
<dbReference type="GO" id="GO:0005886">
    <property type="term" value="C:plasma membrane"/>
    <property type="evidence" value="ECO:0007669"/>
    <property type="project" value="UniProtKB-SubCell"/>
</dbReference>
<keyword evidence="5 7" id="KW-1133">Transmembrane helix</keyword>
<dbReference type="Gene3D" id="3.40.50.12790">
    <property type="entry name" value="FHIPEP family, domain 4"/>
    <property type="match status" value="1"/>
</dbReference>
<evidence type="ECO:0000256" key="2">
    <source>
        <dbReference type="ARBA" id="ARBA00008835"/>
    </source>
</evidence>
<keyword evidence="6 7" id="KW-0472">Membrane</keyword>
<dbReference type="InterPro" id="IPR006301">
    <property type="entry name" value="FlhA"/>
</dbReference>
<feature type="transmembrane region" description="Helical" evidence="7">
    <location>
        <begin position="215"/>
        <end position="237"/>
    </location>
</feature>
<accession>A0A3S3UZR2</accession>
<dbReference type="Pfam" id="PF00771">
    <property type="entry name" value="FHIPEP"/>
    <property type="match status" value="1"/>
</dbReference>
<sequence>MKRPAPKTPGPALPVLNWFNGLGDNRDIGFAIGVMAILGVLFVPLPPLLLDFGLALSFAVSVLVLMVALWVRKPLEFNSFPTLLLVVTMMRLALSIASSRLVLSQGHTGTDAAGGVIEGIAYFVVGGDFIIGTVIFVILVTVNFIVITKGSTRIAEVSARFSLDAMPGKQMAIDADLGAGAIDEAEARRRRREVEQESGFFGAMDGAAKFVRGDAVASIIITVINIVGGLLIGMLRHDMPVMAALQNYTVLTIGDGLVSQIPALIVSLAAGMIVTKGGTEGAANEAVISQLGGSPRALYMAAAIVFCLGLLPGFPLFIFTLLAAGLAALGWAVSRAAEKAREDAATRELAEARAGKTPPEEPADLLKIDTLRLELGAALIPLIGSPDAALPGKVKSLRNLFASDYGFLLPPVRIKDNAALSAMSYAIIVQGVEAARGELRPASRLVIDPANEAQDIAGERVKEPTFNLNAFWIDPSLVPRAEARGLTVVDGESVVITHMTEVIREHLPEMLTYGATQELIKGLDREYQKLINDIPNPSPVILTQNVLQNLLGERVSIRNLPLIAEALAEAGAASKNLTFITEHVRKRLSSQICKTLEDENGYVRIVALGGQWEGEFAQSARVQGDEVSFLMSPARVQDFVTAARAELAKFAQNDEWPALLVSPEVRPIVRSMIERVSPMTQVISHNEIHRKARLRTVATIGA</sequence>
<proteinExistence type="inferred from homology"/>
<reference evidence="8 9" key="1">
    <citation type="journal article" date="2015" name="Int. J. Syst. Evol. Microbiol.">
        <title>Gemmobacter intermedius sp. nov., isolated from a white stork (Ciconia ciconia).</title>
        <authorList>
            <person name="Kampfer P."/>
            <person name="Jerzak L."/>
            <person name="Wilharm G."/>
            <person name="Golke J."/>
            <person name="Busse H.J."/>
            <person name="Glaeser S.P."/>
        </authorList>
    </citation>
    <scope>NUCLEOTIDE SEQUENCE [LARGE SCALE GENOMIC DNA]</scope>
    <source>
        <strain evidence="8 9">119/4</strain>
    </source>
</reference>
<dbReference type="InterPro" id="IPR042194">
    <property type="entry name" value="FHIPEP_1"/>
</dbReference>
<evidence type="ECO:0000256" key="5">
    <source>
        <dbReference type="ARBA" id="ARBA00022989"/>
    </source>
</evidence>
<keyword evidence="9" id="KW-1185">Reference proteome</keyword>
<gene>
    <name evidence="7 8" type="primary">flhA</name>
    <name evidence="8" type="ORF">EP867_06085</name>
</gene>
<dbReference type="RefSeq" id="WP_128487308.1">
    <property type="nucleotide sequence ID" value="NZ_JBHLXB010000088.1"/>
</dbReference>
<feature type="transmembrane region" description="Helical" evidence="7">
    <location>
        <begin position="123"/>
        <end position="146"/>
    </location>
</feature>
<keyword evidence="7" id="KW-1005">Bacterial flagellum biogenesis</keyword>
<evidence type="ECO:0000256" key="7">
    <source>
        <dbReference type="RuleBase" id="RU364093"/>
    </source>
</evidence>